<feature type="region of interest" description="Disordered" evidence="1">
    <location>
        <begin position="92"/>
        <end position="141"/>
    </location>
</feature>
<organism evidence="2">
    <name type="scientific">marine sediment metagenome</name>
    <dbReference type="NCBI Taxonomy" id="412755"/>
    <lineage>
        <taxon>unclassified sequences</taxon>
        <taxon>metagenomes</taxon>
        <taxon>ecological metagenomes</taxon>
    </lineage>
</organism>
<protein>
    <submittedName>
        <fullName evidence="2">Uncharacterized protein</fullName>
    </submittedName>
</protein>
<feature type="compositionally biased region" description="Acidic residues" evidence="1">
    <location>
        <begin position="101"/>
        <end position="141"/>
    </location>
</feature>
<proteinExistence type="predicted"/>
<comment type="caution">
    <text evidence="2">The sequence shown here is derived from an EMBL/GenBank/DDBJ whole genome shotgun (WGS) entry which is preliminary data.</text>
</comment>
<accession>A0A0F9RCT6</accession>
<name>A0A0F9RCT6_9ZZZZ</name>
<dbReference type="EMBL" id="LAZR01000932">
    <property type="protein sequence ID" value="KKN54340.1"/>
    <property type="molecule type" value="Genomic_DNA"/>
</dbReference>
<reference evidence="2" key="1">
    <citation type="journal article" date="2015" name="Nature">
        <title>Complex archaea that bridge the gap between prokaryotes and eukaryotes.</title>
        <authorList>
            <person name="Spang A."/>
            <person name="Saw J.H."/>
            <person name="Jorgensen S.L."/>
            <person name="Zaremba-Niedzwiedzka K."/>
            <person name="Martijn J."/>
            <person name="Lind A.E."/>
            <person name="van Eijk R."/>
            <person name="Schleper C."/>
            <person name="Guy L."/>
            <person name="Ettema T.J."/>
        </authorList>
    </citation>
    <scope>NUCLEOTIDE SEQUENCE</scope>
</reference>
<sequence>MVTEVGGQGIDLTKGVDIEKNMMRQQLEAATMTAQHYALVATRAIQLLGEEMVFGNEELEELKQWVLLQKLEEDEKLHYRVVSVEEAGELLEAEQARQEAELSEEEFEASKVEDEETEDDGNGASEDQETESGEEDSGDSS</sequence>
<dbReference type="AlphaFoldDB" id="A0A0F9RCT6"/>
<evidence type="ECO:0000313" key="2">
    <source>
        <dbReference type="EMBL" id="KKN54340.1"/>
    </source>
</evidence>
<evidence type="ECO:0000256" key="1">
    <source>
        <dbReference type="SAM" id="MobiDB-lite"/>
    </source>
</evidence>
<gene>
    <name evidence="2" type="ORF">LCGC14_0593180</name>
</gene>